<reference evidence="2 3" key="2">
    <citation type="journal article" date="2003" name="DNA Res.">
        <title>Complete genome structure of Gloeobacter violaceus PCC 7421, a cyanobacterium that lacks thylakoids (supplement).</title>
        <authorList>
            <person name="Nakamura Y."/>
            <person name="Kaneko T."/>
            <person name="Sato S."/>
            <person name="Mimuro M."/>
            <person name="Miyashita H."/>
            <person name="Tsuchiya T."/>
            <person name="Sasamoto S."/>
            <person name="Watanabe A."/>
            <person name="Kawashima K."/>
            <person name="Kishida Y."/>
            <person name="Kiyokawa C."/>
            <person name="Kohara M."/>
            <person name="Matsumoto M."/>
            <person name="Matsuno A."/>
            <person name="Nakazaki N."/>
            <person name="Shimpo S."/>
            <person name="Takeuchi C."/>
            <person name="Yamada M."/>
            <person name="Tabata S."/>
        </authorList>
    </citation>
    <scope>NUCLEOTIDE SEQUENCE [LARGE SCALE GENOMIC DNA]</scope>
    <source>
        <strain evidence="3">ATCC 29082 / PCC 7421</strain>
    </source>
</reference>
<keyword evidence="1" id="KW-0812">Transmembrane</keyword>
<dbReference type="InParanoid" id="Q7NPM4"/>
<organism evidence="2 3">
    <name type="scientific">Gloeobacter violaceus (strain ATCC 29082 / PCC 7421)</name>
    <dbReference type="NCBI Taxonomy" id="251221"/>
    <lineage>
        <taxon>Bacteria</taxon>
        <taxon>Bacillati</taxon>
        <taxon>Cyanobacteriota</taxon>
        <taxon>Cyanophyceae</taxon>
        <taxon>Gloeobacterales</taxon>
        <taxon>Gloeobacteraceae</taxon>
        <taxon>Gloeobacter</taxon>
    </lineage>
</organism>
<evidence type="ECO:0000256" key="1">
    <source>
        <dbReference type="SAM" id="Phobius"/>
    </source>
</evidence>
<accession>Q7NPM4</accession>
<dbReference type="Proteomes" id="UP000000557">
    <property type="component" value="Chromosome"/>
</dbReference>
<dbReference type="AlphaFoldDB" id="Q7NPM4"/>
<keyword evidence="1" id="KW-1133">Transmembrane helix</keyword>
<keyword evidence="3" id="KW-1185">Reference proteome</keyword>
<proteinExistence type="predicted"/>
<dbReference type="STRING" id="251221.gene:10757500"/>
<dbReference type="RefSeq" id="WP_011140035.1">
    <property type="nucleotide sequence ID" value="NC_005125.1"/>
</dbReference>
<dbReference type="KEGG" id="gvi:gsl0031"/>
<dbReference type="HOGENOM" id="CLU_2617009_0_0_3"/>
<evidence type="ECO:0000313" key="2">
    <source>
        <dbReference type="EMBL" id="BAC87972.1"/>
    </source>
</evidence>
<reference evidence="2 3" key="1">
    <citation type="journal article" date="2003" name="DNA Res.">
        <title>Complete genome structure of Gloeobacter violaceus PCC 7421, a cyanobacterium that lacks thylakoids.</title>
        <authorList>
            <person name="Nakamura Y."/>
            <person name="Kaneko T."/>
            <person name="Sato S."/>
            <person name="Mimuro M."/>
            <person name="Miyashita H."/>
            <person name="Tsuchiya T."/>
            <person name="Sasamoto S."/>
            <person name="Watanabe A."/>
            <person name="Kawashima K."/>
            <person name="Kishida Y."/>
            <person name="Kiyokawa C."/>
            <person name="Kohara M."/>
            <person name="Matsumoto M."/>
            <person name="Matsuno A."/>
            <person name="Nakazaki N."/>
            <person name="Shimpo S."/>
            <person name="Takeuchi C."/>
            <person name="Yamada M."/>
            <person name="Tabata S."/>
        </authorList>
    </citation>
    <scope>NUCLEOTIDE SEQUENCE [LARGE SCALE GENOMIC DNA]</scope>
    <source>
        <strain evidence="3">ATCC 29082 / PCC 7421</strain>
    </source>
</reference>
<evidence type="ECO:0000313" key="3">
    <source>
        <dbReference type="Proteomes" id="UP000000557"/>
    </source>
</evidence>
<dbReference type="EnsemblBacteria" id="BAC87972">
    <property type="protein sequence ID" value="BAC87972"/>
    <property type="gene ID" value="BAC87972"/>
</dbReference>
<sequence>MNDKARSFLIRLTQDPFLAQRFRQDPEQRRAMLEAADFDASTREALESRDEGRIAKILGVSGLPAMMIVAIIVPNGPF</sequence>
<protein>
    <submittedName>
        <fullName evidence="2">Gsl0031 protein</fullName>
    </submittedName>
</protein>
<gene>
    <name evidence="2" type="ordered locus">gsl0031</name>
</gene>
<name>Q7NPM4_GLOVI</name>
<dbReference type="EMBL" id="BA000045">
    <property type="protein sequence ID" value="BAC87972.1"/>
    <property type="molecule type" value="Genomic_DNA"/>
</dbReference>
<feature type="transmembrane region" description="Helical" evidence="1">
    <location>
        <begin position="54"/>
        <end position="73"/>
    </location>
</feature>
<keyword evidence="1" id="KW-0472">Membrane</keyword>